<evidence type="ECO:0000256" key="4">
    <source>
        <dbReference type="SAM" id="MobiDB-lite"/>
    </source>
</evidence>
<evidence type="ECO:0000256" key="1">
    <source>
        <dbReference type="ARBA" id="ARBA00004370"/>
    </source>
</evidence>
<evidence type="ECO:0000256" key="3">
    <source>
        <dbReference type="ARBA" id="ARBA00023136"/>
    </source>
</evidence>
<evidence type="ECO:0000259" key="5">
    <source>
        <dbReference type="Pfam" id="PF00263"/>
    </source>
</evidence>
<dbReference type="GO" id="GO:0009306">
    <property type="term" value="P:protein secretion"/>
    <property type="evidence" value="ECO:0007669"/>
    <property type="project" value="InterPro"/>
</dbReference>
<dbReference type="InterPro" id="IPR050810">
    <property type="entry name" value="Bact_Secretion_Sys_Channel"/>
</dbReference>
<dbReference type="InterPro" id="IPR004846">
    <property type="entry name" value="T2SS/T3SS_dom"/>
</dbReference>
<dbReference type="EMBL" id="UINC01048422">
    <property type="protein sequence ID" value="SVB58930.1"/>
    <property type="molecule type" value="Genomic_DNA"/>
</dbReference>
<evidence type="ECO:0000256" key="2">
    <source>
        <dbReference type="ARBA" id="ARBA00022729"/>
    </source>
</evidence>
<organism evidence="6">
    <name type="scientific">marine metagenome</name>
    <dbReference type="NCBI Taxonomy" id="408172"/>
    <lineage>
        <taxon>unclassified sequences</taxon>
        <taxon>metagenomes</taxon>
        <taxon>ecological metagenomes</taxon>
    </lineage>
</organism>
<gene>
    <name evidence="6" type="ORF">METZ01_LOCUS211784</name>
</gene>
<dbReference type="PANTHER" id="PTHR30332:SF24">
    <property type="entry name" value="SECRETIN GSPD-RELATED"/>
    <property type="match status" value="1"/>
</dbReference>
<name>A0A382F7K4_9ZZZZ</name>
<proteinExistence type="predicted"/>
<dbReference type="Pfam" id="PF00263">
    <property type="entry name" value="Secretin"/>
    <property type="match status" value="1"/>
</dbReference>
<comment type="subcellular location">
    <subcellularLocation>
        <location evidence="1">Membrane</location>
    </subcellularLocation>
</comment>
<accession>A0A382F7K4</accession>
<dbReference type="GO" id="GO:0015627">
    <property type="term" value="C:type II protein secretion system complex"/>
    <property type="evidence" value="ECO:0007669"/>
    <property type="project" value="TreeGrafter"/>
</dbReference>
<keyword evidence="2" id="KW-0732">Signal</keyword>
<evidence type="ECO:0000313" key="6">
    <source>
        <dbReference type="EMBL" id="SVB58930.1"/>
    </source>
</evidence>
<protein>
    <recommendedName>
        <fullName evidence="5">Type II/III secretion system secretin-like domain-containing protein</fullName>
    </recommendedName>
</protein>
<keyword evidence="3" id="KW-0472">Membrane</keyword>
<reference evidence="6" key="1">
    <citation type="submission" date="2018-05" db="EMBL/GenBank/DDBJ databases">
        <authorList>
            <person name="Lanie J.A."/>
            <person name="Ng W.-L."/>
            <person name="Kazmierczak K.M."/>
            <person name="Andrzejewski T.M."/>
            <person name="Davidsen T.M."/>
            <person name="Wayne K.J."/>
            <person name="Tettelin H."/>
            <person name="Glass J.I."/>
            <person name="Rusch D."/>
            <person name="Podicherti R."/>
            <person name="Tsui H.-C.T."/>
            <person name="Winkler M.E."/>
        </authorList>
    </citation>
    <scope>NUCLEOTIDE SEQUENCE</scope>
</reference>
<feature type="domain" description="Type II/III secretion system secretin-like" evidence="5">
    <location>
        <begin position="4"/>
        <end position="117"/>
    </location>
</feature>
<dbReference type="PANTHER" id="PTHR30332">
    <property type="entry name" value="PROBABLE GENERAL SECRETION PATHWAY PROTEIN D"/>
    <property type="match status" value="1"/>
</dbReference>
<sequence>MGTVTDVPVGVHLSVKPDFIDDKSMVVKVMAARHYIEGKDANAGFQNFTQTVKNTVSANVTLGFDETLIIAGLSEKNEETVTDEVPILGDVPILQYFLSNRKEVNVTKSIVILLTPRHPKHAHSDGTKKNQKQTKHNWPESKNLKELKEQNDWSKVKPNLQIVLHEMSKFAPFREYRTGDMNLESWSRLGDSRGFWNRFLKYLYF</sequence>
<dbReference type="AlphaFoldDB" id="A0A382F7K4"/>
<feature type="region of interest" description="Disordered" evidence="4">
    <location>
        <begin position="118"/>
        <end position="144"/>
    </location>
</feature>
<dbReference type="GO" id="GO:0016020">
    <property type="term" value="C:membrane"/>
    <property type="evidence" value="ECO:0007669"/>
    <property type="project" value="UniProtKB-SubCell"/>
</dbReference>